<dbReference type="EMBL" id="JACBPP010000004">
    <property type="protein sequence ID" value="KAF8001969.1"/>
    <property type="molecule type" value="Genomic_DNA"/>
</dbReference>
<protein>
    <submittedName>
        <fullName evidence="2">Uncharacterized protein</fullName>
    </submittedName>
</protein>
<proteinExistence type="predicted"/>
<evidence type="ECO:0000313" key="2">
    <source>
        <dbReference type="EMBL" id="KAF8001969.1"/>
    </source>
</evidence>
<dbReference type="AlphaFoldDB" id="A0A8H7GSY8"/>
<feature type="chain" id="PRO_5034644026" evidence="1">
    <location>
        <begin position="22"/>
        <end position="212"/>
    </location>
</feature>
<name>A0A8H7GSY8_9ASCO</name>
<feature type="signal peptide" evidence="1">
    <location>
        <begin position="1"/>
        <end position="21"/>
    </location>
</feature>
<keyword evidence="1" id="KW-0732">Signal</keyword>
<accession>A0A8H7GSY8</accession>
<evidence type="ECO:0000256" key="1">
    <source>
        <dbReference type="SAM" id="SignalP"/>
    </source>
</evidence>
<comment type="caution">
    <text evidence="2">The sequence shown here is derived from an EMBL/GenBank/DDBJ whole genome shotgun (WGS) entry which is preliminary data.</text>
</comment>
<keyword evidence="3" id="KW-1185">Reference proteome</keyword>
<reference evidence="2" key="1">
    <citation type="submission" date="2020-10" db="EMBL/GenBank/DDBJ databases">
        <title>The Whole-Genome Sequence of Metschnikowia persimmonesis, a Novel Endophytic Yeast Species Isolated from Medicinal Plant Diospyros kaki Thumb.</title>
        <authorList>
            <person name="Rahmat E."/>
            <person name="Kang Y."/>
        </authorList>
    </citation>
    <scope>NUCLEOTIDE SEQUENCE</scope>
    <source>
        <strain evidence="2">KIOM G15050</strain>
    </source>
</reference>
<organism evidence="2 3">
    <name type="scientific">Metschnikowia pulcherrima</name>
    <dbReference type="NCBI Taxonomy" id="27326"/>
    <lineage>
        <taxon>Eukaryota</taxon>
        <taxon>Fungi</taxon>
        <taxon>Dikarya</taxon>
        <taxon>Ascomycota</taxon>
        <taxon>Saccharomycotina</taxon>
        <taxon>Pichiomycetes</taxon>
        <taxon>Metschnikowiaceae</taxon>
        <taxon>Metschnikowia</taxon>
    </lineage>
</organism>
<gene>
    <name evidence="2" type="ORF">HF325_002934</name>
</gene>
<evidence type="ECO:0000313" key="3">
    <source>
        <dbReference type="Proteomes" id="UP000649328"/>
    </source>
</evidence>
<sequence>MFTQMSLRHSLVVLCFTLVSALYLVSSDDKTLSKQLQSSNLSNISDCCPFLKIHPTEKLCPLCYTEYPEAQFRALLNYLRRFIEGDQFELREFENDMDRLGQIIIDMVDLNKALSKTNEQLSYQTNFFYSESLFTTTYGVFALFDSYGVINKLASGYESIVVERWRTMTQLVKEFEDLVDVSDPAREMFEGYRIRAELKLEELWRQVPADAY</sequence>
<dbReference type="Proteomes" id="UP000649328">
    <property type="component" value="Unassembled WGS sequence"/>
</dbReference>